<dbReference type="AlphaFoldDB" id="A0A1D9GRF7"/>
<dbReference type="EMBL" id="CP017715">
    <property type="protein sequence ID" value="AOY90091.1"/>
    <property type="molecule type" value="Genomic_DNA"/>
</dbReference>
<dbReference type="Proteomes" id="UP000177445">
    <property type="component" value="Chromosome"/>
</dbReference>
<organism evidence="1 2">
    <name type="scientific">Marinobacter salinus</name>
    <dbReference type="NCBI Taxonomy" id="1874317"/>
    <lineage>
        <taxon>Bacteria</taxon>
        <taxon>Pseudomonadati</taxon>
        <taxon>Pseudomonadota</taxon>
        <taxon>Gammaproteobacteria</taxon>
        <taxon>Pseudomonadales</taxon>
        <taxon>Marinobacteraceae</taxon>
        <taxon>Marinobacter</taxon>
    </lineage>
</organism>
<dbReference type="KEGG" id="msq:BKP64_00900"/>
<dbReference type="OrthoDB" id="6369551at2"/>
<evidence type="ECO:0008006" key="3">
    <source>
        <dbReference type="Google" id="ProtNLM"/>
    </source>
</evidence>
<name>A0A1D9GRF7_9GAMM</name>
<reference evidence="1 2" key="1">
    <citation type="submission" date="2016-10" db="EMBL/GenBank/DDBJ databases">
        <title>Marinobacter salinus sp. nov., a moderately halophilic bacterium isolated from a tidal flat environment.</title>
        <authorList>
            <person name="Park S.-J."/>
        </authorList>
    </citation>
    <scope>NUCLEOTIDE SEQUENCE [LARGE SCALE GENOMIC DNA]</scope>
    <source>
        <strain evidence="1 2">Hb8</strain>
    </source>
</reference>
<sequence length="69" mass="8206">MMPLSSWMESYSRRQQFRRIATTLLGERDEIICDLGYSRQELVSALKLPLRSDALTYIEQRRSKRRLAD</sequence>
<keyword evidence="2" id="KW-1185">Reference proteome</keyword>
<proteinExistence type="predicted"/>
<protein>
    <recommendedName>
        <fullName evidence="3">DUF1127 domain-containing protein</fullName>
    </recommendedName>
</protein>
<dbReference type="STRING" id="1874317.BKP64_00900"/>
<evidence type="ECO:0000313" key="1">
    <source>
        <dbReference type="EMBL" id="AOY90091.1"/>
    </source>
</evidence>
<gene>
    <name evidence="1" type="ORF">BKP64_00900</name>
</gene>
<accession>A0A1D9GRF7</accession>
<evidence type="ECO:0000313" key="2">
    <source>
        <dbReference type="Proteomes" id="UP000177445"/>
    </source>
</evidence>